<feature type="compositionally biased region" description="Polar residues" evidence="7">
    <location>
        <begin position="392"/>
        <end position="401"/>
    </location>
</feature>
<feature type="region of interest" description="Disordered" evidence="7">
    <location>
        <begin position="381"/>
        <end position="401"/>
    </location>
</feature>
<sequence>MINKRLVAAVPGARRYVILDALLQWLALVAQMAMMTLISLCVARVVRGGVSGSGISDVSGVSGVQGPDVARGIAYSVGVSLLLAIVSAACIAAATRMGYRAAAMAKSVLRSALFRKLLALGPAYDQKVGSSEAVQMSVEGVDQMEAYFAGYLPQFIYAMAAPVTLFAYMCTFSPVAAIVLLAGVPLIPIIIALVQTIAKRIVSKYWNSYTSLGDSFLENLQGLTTLIVYGADKQRHEQMDKEAEGFRRVTMRMLTMQLNSIAVMDLVAYGGAAAGAIIATIQMRNGSIDLAHALLIVLLAADYFLPMRRLGSYFHVALNGSAAANKMFRILDLDDMPSGSASPDSADKRIAASHMSFAYAVPDDDAQGGVMAMASAAAGKRTAGKTRPAEGNATQTETGAQSHEMRVALTDVSFDVPDGAFLGIVGGSGSGKSTLAKLLCGRLDGYTGSLVVGGVEVRDADSAGLMHHVTLVESDSRMIPGTVRDNLMMARPDANDAQLQAALHDVRLDSASDERLALDTVIESNASNLSGGQRQRLALARALLHDTPVYIFDEATSNVDPESERVIMRAISRLARKHTVIVIAHRLINVRQCDSIIVLDHGAIAEAGSHADLLALDGAYAQLWRSQQELEAFATPSEEAAAEGIISEGSASVGASSGGIASEGLSPEEITSEEITDGNETERTQR</sequence>
<keyword evidence="2 8" id="KW-0812">Transmembrane</keyword>
<feature type="compositionally biased region" description="Low complexity" evidence="7">
    <location>
        <begin position="644"/>
        <end position="664"/>
    </location>
</feature>
<dbReference type="SUPFAM" id="SSF52540">
    <property type="entry name" value="P-loop containing nucleoside triphosphate hydrolases"/>
    <property type="match status" value="1"/>
</dbReference>
<dbReference type="InterPro" id="IPR003439">
    <property type="entry name" value="ABC_transporter-like_ATP-bd"/>
</dbReference>
<evidence type="ECO:0000256" key="3">
    <source>
        <dbReference type="ARBA" id="ARBA00022741"/>
    </source>
</evidence>
<dbReference type="Pfam" id="PF00005">
    <property type="entry name" value="ABC_tran"/>
    <property type="match status" value="1"/>
</dbReference>
<comment type="subcellular location">
    <subcellularLocation>
        <location evidence="1">Cell membrane</location>
        <topology evidence="1">Multi-pass membrane protein</topology>
    </subcellularLocation>
</comment>
<evidence type="ECO:0000256" key="1">
    <source>
        <dbReference type="ARBA" id="ARBA00004651"/>
    </source>
</evidence>
<comment type="caution">
    <text evidence="11">The sequence shown here is derived from an EMBL/GenBank/DDBJ whole genome shotgun (WGS) entry which is preliminary data.</text>
</comment>
<evidence type="ECO:0000256" key="2">
    <source>
        <dbReference type="ARBA" id="ARBA00022692"/>
    </source>
</evidence>
<feature type="transmembrane region" description="Helical" evidence="8">
    <location>
        <begin position="21"/>
        <end position="46"/>
    </location>
</feature>
<evidence type="ECO:0000256" key="6">
    <source>
        <dbReference type="ARBA" id="ARBA00023136"/>
    </source>
</evidence>
<dbReference type="PANTHER" id="PTHR43394:SF1">
    <property type="entry name" value="ATP-BINDING CASSETTE SUB-FAMILY B MEMBER 10, MITOCHONDRIAL"/>
    <property type="match status" value="1"/>
</dbReference>
<evidence type="ECO:0000256" key="4">
    <source>
        <dbReference type="ARBA" id="ARBA00022840"/>
    </source>
</evidence>
<evidence type="ECO:0000256" key="7">
    <source>
        <dbReference type="SAM" id="MobiDB-lite"/>
    </source>
</evidence>
<feature type="transmembrane region" description="Helical" evidence="8">
    <location>
        <begin position="73"/>
        <end position="94"/>
    </location>
</feature>
<evidence type="ECO:0000259" key="9">
    <source>
        <dbReference type="PROSITE" id="PS50893"/>
    </source>
</evidence>
<evidence type="ECO:0000313" key="11">
    <source>
        <dbReference type="EMBL" id="OZG49636.1"/>
    </source>
</evidence>
<dbReference type="Proteomes" id="UP000216454">
    <property type="component" value="Unassembled WGS sequence"/>
</dbReference>
<keyword evidence="5 8" id="KW-1133">Transmembrane helix</keyword>
<dbReference type="PROSITE" id="PS50893">
    <property type="entry name" value="ABC_TRANSPORTER_2"/>
    <property type="match status" value="1"/>
</dbReference>
<evidence type="ECO:0000313" key="12">
    <source>
        <dbReference type="Proteomes" id="UP000216454"/>
    </source>
</evidence>
<keyword evidence="6 8" id="KW-0472">Membrane</keyword>
<keyword evidence="3" id="KW-0547">Nucleotide-binding</keyword>
<dbReference type="GO" id="GO:0015421">
    <property type="term" value="F:ABC-type oligopeptide transporter activity"/>
    <property type="evidence" value="ECO:0007669"/>
    <property type="project" value="TreeGrafter"/>
</dbReference>
<reference evidence="11 12" key="1">
    <citation type="journal article" date="2017" name="BMC Genomics">
        <title>Comparative genomic and phylogenomic analyses of the Bifidobacteriaceae family.</title>
        <authorList>
            <person name="Lugli G.A."/>
            <person name="Milani C."/>
            <person name="Turroni F."/>
            <person name="Duranti S."/>
            <person name="Mancabelli L."/>
            <person name="Mangifesta M."/>
            <person name="Ferrario C."/>
            <person name="Modesto M."/>
            <person name="Mattarelli P."/>
            <person name="Jiri K."/>
            <person name="van Sinderen D."/>
            <person name="Ventura M."/>
        </authorList>
    </citation>
    <scope>NUCLEOTIDE SEQUENCE [LARGE SCALE GENOMIC DNA]</scope>
    <source>
        <strain evidence="11 12">DSM 24744</strain>
    </source>
</reference>
<keyword evidence="4 11" id="KW-0067">ATP-binding</keyword>
<evidence type="ECO:0000256" key="5">
    <source>
        <dbReference type="ARBA" id="ARBA00022989"/>
    </source>
</evidence>
<dbReference type="AlphaFoldDB" id="A0A261ESJ8"/>
<feature type="domain" description="ABC transporter" evidence="9">
    <location>
        <begin position="394"/>
        <end position="626"/>
    </location>
</feature>
<dbReference type="Gene3D" id="1.20.1560.10">
    <property type="entry name" value="ABC transporter type 1, transmembrane domain"/>
    <property type="match status" value="1"/>
</dbReference>
<dbReference type="GO" id="GO:0016887">
    <property type="term" value="F:ATP hydrolysis activity"/>
    <property type="evidence" value="ECO:0007669"/>
    <property type="project" value="InterPro"/>
</dbReference>
<dbReference type="Gene3D" id="3.40.50.300">
    <property type="entry name" value="P-loop containing nucleotide triphosphate hydrolases"/>
    <property type="match status" value="1"/>
</dbReference>
<feature type="region of interest" description="Disordered" evidence="7">
    <location>
        <begin position="644"/>
        <end position="686"/>
    </location>
</feature>
<name>A0A261ESJ8_9BIFI</name>
<feature type="transmembrane region" description="Helical" evidence="8">
    <location>
        <begin position="175"/>
        <end position="194"/>
    </location>
</feature>
<dbReference type="InterPro" id="IPR017871">
    <property type="entry name" value="ABC_transporter-like_CS"/>
</dbReference>
<dbReference type="CDD" id="cd18781">
    <property type="entry name" value="ABC_6TM_AarD_CydDC_like"/>
    <property type="match status" value="1"/>
</dbReference>
<dbReference type="GO" id="GO:0005524">
    <property type="term" value="F:ATP binding"/>
    <property type="evidence" value="ECO:0007669"/>
    <property type="project" value="UniProtKB-KW"/>
</dbReference>
<organism evidence="11 12">
    <name type="scientific">Pseudoscardovia suis</name>
    <dbReference type="NCBI Taxonomy" id="987063"/>
    <lineage>
        <taxon>Bacteria</taxon>
        <taxon>Bacillati</taxon>
        <taxon>Actinomycetota</taxon>
        <taxon>Actinomycetes</taxon>
        <taxon>Bifidobacteriales</taxon>
        <taxon>Bifidobacteriaceae</taxon>
        <taxon>Pseudoscardovia</taxon>
    </lineage>
</organism>
<dbReference type="PROSITE" id="PS50929">
    <property type="entry name" value="ABC_TM1F"/>
    <property type="match status" value="1"/>
</dbReference>
<dbReference type="GO" id="GO:0005886">
    <property type="term" value="C:plasma membrane"/>
    <property type="evidence" value="ECO:0007669"/>
    <property type="project" value="UniProtKB-SubCell"/>
</dbReference>
<feature type="compositionally biased region" description="Acidic residues" evidence="7">
    <location>
        <begin position="670"/>
        <end position="679"/>
    </location>
</feature>
<dbReference type="InterPro" id="IPR036640">
    <property type="entry name" value="ABC1_TM_sf"/>
</dbReference>
<feature type="domain" description="ABC transmembrane type-1" evidence="10">
    <location>
        <begin position="26"/>
        <end position="319"/>
    </location>
</feature>
<dbReference type="SMART" id="SM00382">
    <property type="entry name" value="AAA"/>
    <property type="match status" value="1"/>
</dbReference>
<dbReference type="InterPro" id="IPR039421">
    <property type="entry name" value="Type_1_exporter"/>
</dbReference>
<dbReference type="OrthoDB" id="9806127at2"/>
<dbReference type="InterPro" id="IPR027417">
    <property type="entry name" value="P-loop_NTPase"/>
</dbReference>
<dbReference type="EMBL" id="MWWQ01000014">
    <property type="protein sequence ID" value="OZG49636.1"/>
    <property type="molecule type" value="Genomic_DNA"/>
</dbReference>
<feature type="transmembrane region" description="Helical" evidence="8">
    <location>
        <begin position="261"/>
        <end position="281"/>
    </location>
</feature>
<dbReference type="SUPFAM" id="SSF90123">
    <property type="entry name" value="ABC transporter transmembrane region"/>
    <property type="match status" value="1"/>
</dbReference>
<dbReference type="InterPro" id="IPR011527">
    <property type="entry name" value="ABC1_TM_dom"/>
</dbReference>
<dbReference type="PROSITE" id="PS00211">
    <property type="entry name" value="ABC_TRANSPORTER_1"/>
    <property type="match status" value="1"/>
</dbReference>
<feature type="transmembrane region" description="Helical" evidence="8">
    <location>
        <begin position="146"/>
        <end position="169"/>
    </location>
</feature>
<keyword evidence="12" id="KW-1185">Reference proteome</keyword>
<accession>A0A261ESJ8</accession>
<evidence type="ECO:0000259" key="10">
    <source>
        <dbReference type="PROSITE" id="PS50929"/>
    </source>
</evidence>
<dbReference type="InterPro" id="IPR003593">
    <property type="entry name" value="AAA+_ATPase"/>
</dbReference>
<dbReference type="RefSeq" id="WP_094691758.1">
    <property type="nucleotide sequence ID" value="NZ_MWWQ01000014.1"/>
</dbReference>
<dbReference type="Pfam" id="PF00664">
    <property type="entry name" value="ABC_membrane"/>
    <property type="match status" value="1"/>
</dbReference>
<gene>
    <name evidence="11" type="ORF">PSSU_1460</name>
</gene>
<protein>
    <submittedName>
        <fullName evidence="11">Cysteine ABC transporter ATP-binding protein</fullName>
    </submittedName>
</protein>
<dbReference type="PANTHER" id="PTHR43394">
    <property type="entry name" value="ATP-DEPENDENT PERMEASE MDL1, MITOCHONDRIAL"/>
    <property type="match status" value="1"/>
</dbReference>
<evidence type="ECO:0000256" key="8">
    <source>
        <dbReference type="SAM" id="Phobius"/>
    </source>
</evidence>
<proteinExistence type="predicted"/>